<keyword evidence="1" id="KW-0614">Plasmid</keyword>
<gene>
    <name evidence="1" type="ordered locus">pQBR0267</name>
</gene>
<accession>A4V6Y8</accession>
<reference evidence="1 2" key="1">
    <citation type="journal article" date="2007" name="ISME J.">
        <title>Sequence-based analysis of pQBR103; a representative of a unique, transfer-proficient mega plasmid resident in the microbial community of sugar beet.</title>
        <authorList>
            <person name="Tett A."/>
            <person name="Spiers A.J."/>
            <person name="Crossman L.C."/>
            <person name="Ager D."/>
            <person name="Ciric L."/>
            <person name="Dow J.M."/>
            <person name="Fry J.C."/>
            <person name="Harris D."/>
            <person name="Lilley A."/>
            <person name="Oliver A."/>
            <person name="Parkhill J."/>
            <person name="Quail M.A."/>
            <person name="Rainey P.B."/>
            <person name="Saunders N.J."/>
            <person name="Seeger K."/>
            <person name="Snyder L.A.S."/>
            <person name="Squares R."/>
            <person name="Thomas C.M."/>
            <person name="Turner S.L."/>
            <person name="Zhang X.-X."/>
            <person name="Field D."/>
            <person name="Bailey M.J."/>
        </authorList>
    </citation>
    <scope>NUCLEOTIDE SEQUENCE [LARGE SCALE GENOMIC DNA]</scope>
    <source>
        <strain evidence="1 2">SBW25</strain>
    </source>
</reference>
<sequence>MGVFDDPGLLGAALILAQRESNLFRGFDPLFLFGTPHHRIASFTAVPTATVEVIASLVLMLGGYQASIFTDGAAEVLEKWSGADDGAGDADSSER</sequence>
<protein>
    <submittedName>
        <fullName evidence="1">Transmembrane protein</fullName>
    </submittedName>
</protein>
<evidence type="ECO:0000313" key="1">
    <source>
        <dbReference type="EMBL" id="CAM96299.1"/>
    </source>
</evidence>
<dbReference type="EMBL" id="AM235768">
    <property type="protein sequence ID" value="CAM96299.1"/>
    <property type="molecule type" value="Genomic_DNA"/>
</dbReference>
<evidence type="ECO:0000313" key="2">
    <source>
        <dbReference type="Proteomes" id="UP000002332"/>
    </source>
</evidence>
<name>A4V6Y8_PSEFS</name>
<proteinExistence type="predicted"/>
<dbReference type="Proteomes" id="UP000002332">
    <property type="component" value="Plasmid pQBR103"/>
</dbReference>
<keyword evidence="1" id="KW-0472">Membrane</keyword>
<dbReference type="AlphaFoldDB" id="A4V6Y8"/>
<geneLocation type="plasmid" evidence="1 2">
    <name>pQBR103</name>
</geneLocation>
<keyword evidence="1" id="KW-0812">Transmembrane</keyword>
<organism evidence="1 2">
    <name type="scientific">Pseudomonas fluorescens (strain SBW25)</name>
    <dbReference type="NCBI Taxonomy" id="216595"/>
    <lineage>
        <taxon>Bacteria</taxon>
        <taxon>Pseudomonadati</taxon>
        <taxon>Pseudomonadota</taxon>
        <taxon>Gammaproteobacteria</taxon>
        <taxon>Pseudomonadales</taxon>
        <taxon>Pseudomonadaceae</taxon>
        <taxon>Pseudomonas</taxon>
    </lineage>
</organism>